<feature type="region of interest" description="Disordered" evidence="1">
    <location>
        <begin position="616"/>
        <end position="652"/>
    </location>
</feature>
<dbReference type="PANTHER" id="PTHR33418:SF1">
    <property type="entry name" value="HELICASE-ASSOCIATED DOMAIN-CONTAINING PROTEIN"/>
    <property type="match status" value="1"/>
</dbReference>
<comment type="caution">
    <text evidence="3">The sequence shown here is derived from an EMBL/GenBank/DDBJ whole genome shotgun (WGS) entry which is preliminary data.</text>
</comment>
<name>A0A9K3M6A9_9STRA</name>
<reference evidence="3" key="1">
    <citation type="journal article" date="2021" name="Sci. Rep.">
        <title>Diploid genomic architecture of Nitzschia inconspicua, an elite biomass production diatom.</title>
        <authorList>
            <person name="Oliver A."/>
            <person name="Podell S."/>
            <person name="Pinowska A."/>
            <person name="Traller J.C."/>
            <person name="Smith S.R."/>
            <person name="McClure R."/>
            <person name="Beliaev A."/>
            <person name="Bohutskyi P."/>
            <person name="Hill E.A."/>
            <person name="Rabines A."/>
            <person name="Zheng H."/>
            <person name="Allen L.Z."/>
            <person name="Kuo A."/>
            <person name="Grigoriev I.V."/>
            <person name="Allen A.E."/>
            <person name="Hazlebeck D."/>
            <person name="Allen E.E."/>
        </authorList>
    </citation>
    <scope>NUCLEOTIDE SEQUENCE</scope>
    <source>
        <strain evidence="3">Hildebrandi</strain>
    </source>
</reference>
<dbReference type="OrthoDB" id="56268at2759"/>
<keyword evidence="3" id="KW-0067">ATP-binding</keyword>
<dbReference type="Pfam" id="PF03457">
    <property type="entry name" value="HA"/>
    <property type="match status" value="2"/>
</dbReference>
<dbReference type="Proteomes" id="UP000693970">
    <property type="component" value="Unassembled WGS sequence"/>
</dbReference>
<feature type="compositionally biased region" description="Polar residues" evidence="1">
    <location>
        <begin position="557"/>
        <end position="575"/>
    </location>
</feature>
<feature type="region of interest" description="Disordered" evidence="1">
    <location>
        <begin position="463"/>
        <end position="498"/>
    </location>
</feature>
<keyword evidence="3" id="KW-0347">Helicase</keyword>
<keyword evidence="3" id="KW-0547">Nucleotide-binding</keyword>
<feature type="compositionally biased region" description="Polar residues" evidence="1">
    <location>
        <begin position="582"/>
        <end position="599"/>
    </location>
</feature>
<dbReference type="InterPro" id="IPR005114">
    <property type="entry name" value="Helicase_assoc"/>
</dbReference>
<dbReference type="PANTHER" id="PTHR33418">
    <property type="entry name" value="HELICASE-ASSOCIATED"/>
    <property type="match status" value="1"/>
</dbReference>
<feature type="domain" description="Helicase-associated" evidence="2">
    <location>
        <begin position="194"/>
        <end position="282"/>
    </location>
</feature>
<feature type="region of interest" description="Disordered" evidence="1">
    <location>
        <begin position="557"/>
        <end position="599"/>
    </location>
</feature>
<keyword evidence="4" id="KW-1185">Reference proteome</keyword>
<feature type="compositionally biased region" description="Polar residues" evidence="1">
    <location>
        <begin position="463"/>
        <end position="485"/>
    </location>
</feature>
<evidence type="ECO:0000313" key="3">
    <source>
        <dbReference type="EMBL" id="KAG7374858.1"/>
    </source>
</evidence>
<protein>
    <submittedName>
        <fullName evidence="3">Helicase domain protein</fullName>
    </submittedName>
</protein>
<gene>
    <name evidence="3" type="ORF">IV203_013953</name>
</gene>
<organism evidence="3 4">
    <name type="scientific">Nitzschia inconspicua</name>
    <dbReference type="NCBI Taxonomy" id="303405"/>
    <lineage>
        <taxon>Eukaryota</taxon>
        <taxon>Sar</taxon>
        <taxon>Stramenopiles</taxon>
        <taxon>Ochrophyta</taxon>
        <taxon>Bacillariophyta</taxon>
        <taxon>Bacillariophyceae</taxon>
        <taxon>Bacillariophycidae</taxon>
        <taxon>Bacillariales</taxon>
        <taxon>Bacillariaceae</taxon>
        <taxon>Nitzschia</taxon>
    </lineage>
</organism>
<sequence>MLSTPPQSPLVKKEGLEQIFVVPQSKLTHADFPVGNLRLSSSFDHLNFSLCEPLWMEAAVPLSEGCGQNAGSGQYDLDPVDLTLPMEMYFSRTNLHVNEVPRTPKNMPMRSYKTVETVVAPSITAHPPDLLLTMPIEELQESSLEQLHSSLPFGLRHEQLQEVVQQKLTGKDSSLEPAPMRTTSNLRLREFQVEQWKRMYQALVLFKKENGHCSVPHNYEQNPELARWVKRQRYQFKLWSQEQRRRQAAMVHGQRSPGTTRNPSSSALMTLERVQDLLRLGFVFDSHTEGWECRYRELIEYKRLNGHCNVPVKYSANKRLASWVKSQRYQYRHCKAGICQKKGCCRTNSTVLDRIRRLDAVGFDWNPTGSQMSLYPPSISVGGTIIKGRFRRRVTRMQRVAPNRKGKIRFLMCLVWTARLSLHTAWNPSVRPFQAMSLLQMSSSYEEQYDALYSAFIEAQQQQKPKTNVSTSQRSTERNVPSTRFPSEADKGPLSSSTVSQKPAYLQHESFLDFISTSAQVPLPTTTTTRSSFLKSEPKSLKNITTSLEFAFFQSTSPTSGNGEAWESTGQTLPVSSSSSSTPKASFQPTQSQSNVSPVFGTSSYLDSLTTEYSTTKPPFAPYSGDTFEETSSSPLSEPWLTSPDKTIPTPIKTSPNEYSYTPEMSSSGQSQQVQETINDPPKYIATDAIQASTRSMSLDTQQTADLYASHDQIKVQSITVQVQTSLPKDVTIPQAKQAWLEFCWKQGGGIMVPTFSAESLNSRSDDSNKVEIPSTREFLIPYGLKQELVPIDTSNSRGIDVVGYRTIRRGPFWRDILDGSHMATVEFVAEREKGRDYKYTTRIPRTRMIWKVQFQVHADNSDHDLDENSVMDFTNIDYTDFFSNRLRYVLSKPAFWKAWTKFELESATTNLKAYLQTTTNLISVDHTERMPMGVSPREACDAWYEYCWRGGGGGSTGLPPVTFQQGRQRWILPAMLEEEIVSTDYDESSHVVYRVNNPNLFTYPVHFHQGNVRFEQTNANTPTVLLWNVQLRPYRKFLGYGLQFWAKSSMVVASRNLRHYLEQRQTAQPVTNEGDNDTGQQGLEERFFDAERVTRKEEFRISLQSDAKNDVVVDDTNDNSSIELIKSWRNYLPLNRSNNLK</sequence>
<accession>A0A9K3M6A9</accession>
<keyword evidence="3" id="KW-0378">Hydrolase</keyword>
<evidence type="ECO:0000259" key="2">
    <source>
        <dbReference type="Pfam" id="PF03457"/>
    </source>
</evidence>
<dbReference type="EMBL" id="JAGRRH010000001">
    <property type="protein sequence ID" value="KAG7374858.1"/>
    <property type="molecule type" value="Genomic_DNA"/>
</dbReference>
<evidence type="ECO:0000256" key="1">
    <source>
        <dbReference type="SAM" id="MobiDB-lite"/>
    </source>
</evidence>
<feature type="domain" description="Helicase-associated" evidence="2">
    <location>
        <begin position="288"/>
        <end position="363"/>
    </location>
</feature>
<dbReference type="GO" id="GO:0004386">
    <property type="term" value="F:helicase activity"/>
    <property type="evidence" value="ECO:0007669"/>
    <property type="project" value="UniProtKB-KW"/>
</dbReference>
<evidence type="ECO:0000313" key="4">
    <source>
        <dbReference type="Proteomes" id="UP000693970"/>
    </source>
</evidence>
<reference evidence="3" key="2">
    <citation type="submission" date="2021-04" db="EMBL/GenBank/DDBJ databases">
        <authorList>
            <person name="Podell S."/>
        </authorList>
    </citation>
    <scope>NUCLEOTIDE SEQUENCE</scope>
    <source>
        <strain evidence="3">Hildebrandi</strain>
    </source>
</reference>
<proteinExistence type="predicted"/>
<dbReference type="AlphaFoldDB" id="A0A9K3M6A9"/>